<proteinExistence type="predicted"/>
<name>A0A0F9P7J3_9ZZZZ</name>
<comment type="caution">
    <text evidence="1">The sequence shown here is derived from an EMBL/GenBank/DDBJ whole genome shotgun (WGS) entry which is preliminary data.</text>
</comment>
<evidence type="ECO:0000313" key="1">
    <source>
        <dbReference type="EMBL" id="KKM89387.1"/>
    </source>
</evidence>
<dbReference type="EMBL" id="LAZR01006823">
    <property type="protein sequence ID" value="KKM89387.1"/>
    <property type="molecule type" value="Genomic_DNA"/>
</dbReference>
<gene>
    <name evidence="1" type="ORF">LCGC14_1249150</name>
</gene>
<protein>
    <submittedName>
        <fullName evidence="1">Uncharacterized protein</fullName>
    </submittedName>
</protein>
<accession>A0A0F9P7J3</accession>
<dbReference type="AlphaFoldDB" id="A0A0F9P7J3"/>
<sequence>MPDTIPTSPADGTHIFDDFHSNAAVTTGLLGSLDWLMTTVGGGASTPSYLASQNGVMRLTSDGTTARGLAVHLMPDKVTLGGGDGVFVRARIRLATTLTGNNFRFGFSASVTLTEPVVGVWIDCDSGLLSFDVASTNGDISKAVTGVKTLTSGTTMIVDVWHDLELRLSGTNANGGPDRIDCFVDGEFAGAIKNSLLGSAETMEFSIVAWDDAGTAQKFDIDYYEAYIPRV</sequence>
<organism evidence="1">
    <name type="scientific">marine sediment metagenome</name>
    <dbReference type="NCBI Taxonomy" id="412755"/>
    <lineage>
        <taxon>unclassified sequences</taxon>
        <taxon>metagenomes</taxon>
        <taxon>ecological metagenomes</taxon>
    </lineage>
</organism>
<reference evidence="1" key="1">
    <citation type="journal article" date="2015" name="Nature">
        <title>Complex archaea that bridge the gap between prokaryotes and eukaryotes.</title>
        <authorList>
            <person name="Spang A."/>
            <person name="Saw J.H."/>
            <person name="Jorgensen S.L."/>
            <person name="Zaremba-Niedzwiedzka K."/>
            <person name="Martijn J."/>
            <person name="Lind A.E."/>
            <person name="van Eijk R."/>
            <person name="Schleper C."/>
            <person name="Guy L."/>
            <person name="Ettema T.J."/>
        </authorList>
    </citation>
    <scope>NUCLEOTIDE SEQUENCE</scope>
</reference>